<evidence type="ECO:0000259" key="3">
    <source>
        <dbReference type="Pfam" id="PF12729"/>
    </source>
</evidence>
<evidence type="ECO:0000313" key="4">
    <source>
        <dbReference type="EMBL" id="HDL90596.1"/>
    </source>
</evidence>
<evidence type="ECO:0000256" key="2">
    <source>
        <dbReference type="SAM" id="Phobius"/>
    </source>
</evidence>
<dbReference type="AlphaFoldDB" id="A0A7C1AZ85"/>
<feature type="coiled-coil region" evidence="1">
    <location>
        <begin position="114"/>
        <end position="141"/>
    </location>
</feature>
<keyword evidence="2" id="KW-0812">Transmembrane</keyword>
<keyword evidence="2" id="KW-1133">Transmembrane helix</keyword>
<gene>
    <name evidence="4" type="ORF">ENG14_06810</name>
</gene>
<reference evidence="4" key="1">
    <citation type="journal article" date="2020" name="mSystems">
        <title>Genome- and Community-Level Interaction Insights into Carbon Utilization and Element Cycling Functions of Hydrothermarchaeota in Hydrothermal Sediment.</title>
        <authorList>
            <person name="Zhou Z."/>
            <person name="Liu Y."/>
            <person name="Xu W."/>
            <person name="Pan J."/>
            <person name="Luo Z.H."/>
            <person name="Li M."/>
        </authorList>
    </citation>
    <scope>NUCLEOTIDE SEQUENCE [LARGE SCALE GENOMIC DNA]</scope>
    <source>
        <strain evidence="4">HyVt-19</strain>
    </source>
</reference>
<evidence type="ECO:0000256" key="1">
    <source>
        <dbReference type="SAM" id="Coils"/>
    </source>
</evidence>
<accession>A0A7C1AZ85</accession>
<dbReference type="Proteomes" id="UP000886355">
    <property type="component" value="Unassembled WGS sequence"/>
</dbReference>
<keyword evidence="1" id="KW-0175">Coiled coil</keyword>
<feature type="transmembrane region" description="Helical" evidence="2">
    <location>
        <begin position="12"/>
        <end position="33"/>
    </location>
</feature>
<protein>
    <recommendedName>
        <fullName evidence="3">Chemotaxis methyl-accepting receptor HlyB-like 4HB MCP domain-containing protein</fullName>
    </recommendedName>
</protein>
<proteinExistence type="predicted"/>
<organism evidence="4">
    <name type="scientific">Thermodesulforhabdus norvegica</name>
    <dbReference type="NCBI Taxonomy" id="39841"/>
    <lineage>
        <taxon>Bacteria</taxon>
        <taxon>Pseudomonadati</taxon>
        <taxon>Thermodesulfobacteriota</taxon>
        <taxon>Syntrophobacteria</taxon>
        <taxon>Syntrophobacterales</taxon>
        <taxon>Thermodesulforhabdaceae</taxon>
        <taxon>Thermodesulforhabdus</taxon>
    </lineage>
</organism>
<sequence>MMEGVKLSTKLLIGFLIVAFIGLLIGVVGWIGAVRIGRNTFQVSGTIPRISSLTTITASVEAIDANLQKLLNPALSFEQRNAFLKENEKTLKDYEVEWKKYISIPALPGEDKLRADFEREVAALKKSNEEFKLMVKDLEKTGIRDPRAFLEGVEKIKAGVFKSLNGALGYPEKGSVVEGDKSSVANLARELEGLVVGSRMKSLVRQVVLAADAYEKAIGQHVGQDSDIRSLAENLLKTLSVVESSAVSSVKTYENMGKLLGGAILEYKKKVDAALESLV</sequence>
<name>A0A7C1AZ85_9BACT</name>
<dbReference type="EMBL" id="DQZW01000323">
    <property type="protein sequence ID" value="HDL90596.1"/>
    <property type="molecule type" value="Genomic_DNA"/>
</dbReference>
<feature type="domain" description="Chemotaxis methyl-accepting receptor HlyB-like 4HB MCP" evidence="3">
    <location>
        <begin position="6"/>
        <end position="130"/>
    </location>
</feature>
<feature type="non-terminal residue" evidence="4">
    <location>
        <position position="279"/>
    </location>
</feature>
<dbReference type="Pfam" id="PF12729">
    <property type="entry name" value="4HB_MCP_1"/>
    <property type="match status" value="1"/>
</dbReference>
<dbReference type="InterPro" id="IPR024478">
    <property type="entry name" value="HlyB_4HB_MCP"/>
</dbReference>
<comment type="caution">
    <text evidence="4">The sequence shown here is derived from an EMBL/GenBank/DDBJ whole genome shotgun (WGS) entry which is preliminary data.</text>
</comment>
<keyword evidence="2" id="KW-0472">Membrane</keyword>